<dbReference type="EMBL" id="QWGR01000001">
    <property type="protein sequence ID" value="RIJ50674.1"/>
    <property type="molecule type" value="Genomic_DNA"/>
</dbReference>
<protein>
    <recommendedName>
        <fullName evidence="3">Peptidase M23 domain-containing protein</fullName>
    </recommendedName>
</protein>
<evidence type="ECO:0008006" key="3">
    <source>
        <dbReference type="Google" id="ProtNLM"/>
    </source>
</evidence>
<proteinExistence type="predicted"/>
<dbReference type="OrthoDB" id="9809488at2"/>
<keyword evidence="2" id="KW-1185">Reference proteome</keyword>
<dbReference type="RefSeq" id="WP_119436143.1">
    <property type="nucleotide sequence ID" value="NZ_QWGR01000001.1"/>
</dbReference>
<organism evidence="1 2">
    <name type="scientific">Maribellus luteus</name>
    <dbReference type="NCBI Taxonomy" id="2305463"/>
    <lineage>
        <taxon>Bacteria</taxon>
        <taxon>Pseudomonadati</taxon>
        <taxon>Bacteroidota</taxon>
        <taxon>Bacteroidia</taxon>
        <taxon>Marinilabiliales</taxon>
        <taxon>Prolixibacteraceae</taxon>
        <taxon>Maribellus</taxon>
    </lineage>
</organism>
<evidence type="ECO:0000313" key="2">
    <source>
        <dbReference type="Proteomes" id="UP000265926"/>
    </source>
</evidence>
<evidence type="ECO:0000313" key="1">
    <source>
        <dbReference type="EMBL" id="RIJ50674.1"/>
    </source>
</evidence>
<gene>
    <name evidence="1" type="ORF">D1614_01735</name>
</gene>
<accession>A0A399T6P1</accession>
<sequence>MAQRFVLIVLLLFSIETFAQNQYLPEINFIEAEKVQIRLSYNQNRNSTFFSAYNQAEYPVFIHINFKEVSRLSFFEKQPYVKKIPPGFTDLFVLEQSHERNLPRFPFEFKVYPSNPLADVNLDFPYLLPFCEGESAVPQKVDTSDQALSVIPNKEDGFFYAFRAVPGQGICAARKGVVVDIFSNLKDGAKDGPEKGYSYVTLLHEDGTLATYFNATSDKKPLKLNQTIYPGEVFSCLDSISDELIVAVYYNRLFSSDYIFLSPKFHLSNADSHSLKINTEYTVAHPKEIRELEMTKKEKKKLNGKA</sequence>
<comment type="caution">
    <text evidence="1">The sequence shown here is derived from an EMBL/GenBank/DDBJ whole genome shotgun (WGS) entry which is preliminary data.</text>
</comment>
<dbReference type="Proteomes" id="UP000265926">
    <property type="component" value="Unassembled WGS sequence"/>
</dbReference>
<reference evidence="1 2" key="1">
    <citation type="submission" date="2018-08" db="EMBL/GenBank/DDBJ databases">
        <title>Pallidiluteibacterium maritimus gen. nov., sp. nov., isolated from coastal sediment.</title>
        <authorList>
            <person name="Zhou L.Y."/>
        </authorList>
    </citation>
    <scope>NUCLEOTIDE SEQUENCE [LARGE SCALE GENOMIC DNA]</scope>
    <source>
        <strain evidence="1 2">XSD2</strain>
    </source>
</reference>
<dbReference type="AlphaFoldDB" id="A0A399T6P1"/>
<name>A0A399T6P1_9BACT</name>